<feature type="compositionally biased region" description="Acidic residues" evidence="10">
    <location>
        <begin position="27"/>
        <end position="42"/>
    </location>
</feature>
<protein>
    <recommendedName>
        <fullName evidence="9">DNA 3'-5' helicase</fullName>
        <ecNumber evidence="9">5.6.2.4</ecNumber>
    </recommendedName>
</protein>
<dbReference type="EC" id="5.6.2.4" evidence="9"/>
<dbReference type="Pfam" id="PF00271">
    <property type="entry name" value="Helicase_C"/>
    <property type="match status" value="1"/>
</dbReference>
<dbReference type="SUPFAM" id="SSF52540">
    <property type="entry name" value="P-loop containing nucleoside triphosphate hydrolases"/>
    <property type="match status" value="1"/>
</dbReference>
<dbReference type="Proteomes" id="UP000199052">
    <property type="component" value="Unassembled WGS sequence"/>
</dbReference>
<feature type="domain" description="Helicase ATP-binding" evidence="11">
    <location>
        <begin position="103"/>
        <end position="278"/>
    </location>
</feature>
<dbReference type="InterPro" id="IPR011545">
    <property type="entry name" value="DEAD/DEAH_box_helicase_dom"/>
</dbReference>
<feature type="compositionally biased region" description="Low complexity" evidence="10">
    <location>
        <begin position="43"/>
        <end position="56"/>
    </location>
</feature>
<dbReference type="EMBL" id="JACBZA010000001">
    <property type="protein sequence ID" value="NYH87285.1"/>
    <property type="molecule type" value="Genomic_DNA"/>
</dbReference>
<dbReference type="GO" id="GO:0016787">
    <property type="term" value="F:hydrolase activity"/>
    <property type="evidence" value="ECO:0007669"/>
    <property type="project" value="UniProtKB-KW"/>
</dbReference>
<evidence type="ECO:0000259" key="11">
    <source>
        <dbReference type="PROSITE" id="PS51192"/>
    </source>
</evidence>
<keyword evidence="7" id="KW-0413">Isomerase</keyword>
<organism evidence="14 15">
    <name type="scientific">Actinopolymorpha cephalotaxi</name>
    <dbReference type="NCBI Taxonomy" id="504797"/>
    <lineage>
        <taxon>Bacteria</taxon>
        <taxon>Bacillati</taxon>
        <taxon>Actinomycetota</taxon>
        <taxon>Actinomycetes</taxon>
        <taxon>Propionibacteriales</taxon>
        <taxon>Actinopolymorphaceae</taxon>
        <taxon>Actinopolymorpha</taxon>
    </lineage>
</organism>
<evidence type="ECO:0000313" key="14">
    <source>
        <dbReference type="EMBL" id="SFH19495.1"/>
    </source>
</evidence>
<evidence type="ECO:0000256" key="1">
    <source>
        <dbReference type="ARBA" id="ARBA00005446"/>
    </source>
</evidence>
<dbReference type="GO" id="GO:0006281">
    <property type="term" value="P:DNA repair"/>
    <property type="evidence" value="ECO:0007669"/>
    <property type="project" value="TreeGrafter"/>
</dbReference>
<sequence>MTAHQPNDPSAARSDPPPDWALREPPPDDWDPGDSAPPDDWDQAAAQARPPGTRPAARPDPAERAERAVSPPADLRAEADAHLRRLVGRDDAAFREGQWEAIEALVARRRRALVVQRTGWGKSAVYFVATALRRAQGAGPTLIVSPLLALMRDQVAAAERAGIRAVTINSANADEWSDVVKALGEDEVDVLLVSPERLNNPRFRVEQLPELAERTGLLVVDEAHCVSDWGHDFRPDYRRIRDLLAQLPADTPVLGTTATANARVVADVAEQLGGGDVLTLRGPLARDSLRLGVLRLPTAQQRLAWLLAHLEELPGSGIIYTLTVAAADDIAALLRDAGHAVLAYTGRTDDAERRSAEEALRGNEVKALVATSALGMGFDKPDLGFIVHVGAPSSPIAYYQQIGRAGRATERADVLLLPGVEDVDIWRYFATASMPRQDQADAVLAALAEAGKALSTAALEVVVDVRRTRLELLLKVLDVEGAVRRVSGGWEATGRPWVYDAERYSRVAGVRDAEARAMLEFEKHDGCRMAYLQRALDDPSATDCGRCDRCAGEWYSSDVPAPAQEAAAGRLAQVGVPIEPRAMWPSGMVRLGVPVRGRIAAAERAETGRAVARLTDLGWGQRLRTLLAPGAEDAPAPEAVLNACVDVLRTWGWERRPVAVVALTSRARPRLVGSVAEGLARIGRLPLLGAMEPVHGGPIGEPGGNSAFRLAGVWDRLDAGTEVRERLAAMTRDIGEPPPVLLVDDLVDSRWTMTVAARALRRAGAGEVLPFALAVAG</sequence>
<feature type="region of interest" description="Disordered" evidence="10">
    <location>
        <begin position="1"/>
        <end position="76"/>
    </location>
</feature>
<evidence type="ECO:0000256" key="4">
    <source>
        <dbReference type="ARBA" id="ARBA00022806"/>
    </source>
</evidence>
<dbReference type="Gene3D" id="3.40.50.300">
    <property type="entry name" value="P-loop containing nucleotide triphosphate hydrolases"/>
    <property type="match status" value="2"/>
</dbReference>
<dbReference type="GO" id="GO:0009378">
    <property type="term" value="F:four-way junction helicase activity"/>
    <property type="evidence" value="ECO:0007669"/>
    <property type="project" value="TreeGrafter"/>
</dbReference>
<reference evidence="14 15" key="1">
    <citation type="submission" date="2016-10" db="EMBL/GenBank/DDBJ databases">
        <authorList>
            <person name="de Groot N.N."/>
        </authorList>
    </citation>
    <scope>NUCLEOTIDE SEQUENCE [LARGE SCALE GENOMIC DNA]</scope>
    <source>
        <strain evidence="14 15">CPCC 202808</strain>
    </source>
</reference>
<comment type="catalytic activity">
    <reaction evidence="8">
        <text>Couples ATP hydrolysis with the unwinding of duplex DNA by translocating in the 3'-5' direction.</text>
        <dbReference type="EC" id="5.6.2.4"/>
    </reaction>
</comment>
<dbReference type="InterPro" id="IPR001650">
    <property type="entry name" value="Helicase_C-like"/>
</dbReference>
<accession>A0A1I2Y1I5</accession>
<dbReference type="InterPro" id="IPR014001">
    <property type="entry name" value="Helicase_ATP-bd"/>
</dbReference>
<dbReference type="PANTHER" id="PTHR13710">
    <property type="entry name" value="DNA HELICASE RECQ FAMILY MEMBER"/>
    <property type="match status" value="1"/>
</dbReference>
<dbReference type="GO" id="GO:0043590">
    <property type="term" value="C:bacterial nucleoid"/>
    <property type="evidence" value="ECO:0007669"/>
    <property type="project" value="TreeGrafter"/>
</dbReference>
<evidence type="ECO:0000256" key="5">
    <source>
        <dbReference type="ARBA" id="ARBA00022840"/>
    </source>
</evidence>
<evidence type="ECO:0000256" key="3">
    <source>
        <dbReference type="ARBA" id="ARBA00022801"/>
    </source>
</evidence>
<evidence type="ECO:0000256" key="2">
    <source>
        <dbReference type="ARBA" id="ARBA00022741"/>
    </source>
</evidence>
<dbReference type="PROSITE" id="PS51194">
    <property type="entry name" value="HELICASE_CTER"/>
    <property type="match status" value="1"/>
</dbReference>
<dbReference type="InterPro" id="IPR027417">
    <property type="entry name" value="P-loop_NTPase"/>
</dbReference>
<dbReference type="SUPFAM" id="SSF53271">
    <property type="entry name" value="PRTase-like"/>
    <property type="match status" value="1"/>
</dbReference>
<evidence type="ECO:0000256" key="10">
    <source>
        <dbReference type="SAM" id="MobiDB-lite"/>
    </source>
</evidence>
<dbReference type="EMBL" id="FOOI01000013">
    <property type="protein sequence ID" value="SFH19495.1"/>
    <property type="molecule type" value="Genomic_DNA"/>
</dbReference>
<dbReference type="SMART" id="SM00490">
    <property type="entry name" value="HELICc"/>
    <property type="match status" value="1"/>
</dbReference>
<name>A0A1I2Y1I5_9ACTN</name>
<dbReference type="GO" id="GO:0043138">
    <property type="term" value="F:3'-5' DNA helicase activity"/>
    <property type="evidence" value="ECO:0007669"/>
    <property type="project" value="UniProtKB-EC"/>
</dbReference>
<dbReference type="GO" id="GO:0005737">
    <property type="term" value="C:cytoplasm"/>
    <property type="evidence" value="ECO:0007669"/>
    <property type="project" value="TreeGrafter"/>
</dbReference>
<dbReference type="GO" id="GO:0005524">
    <property type="term" value="F:ATP binding"/>
    <property type="evidence" value="ECO:0007669"/>
    <property type="project" value="UniProtKB-KW"/>
</dbReference>
<dbReference type="STRING" id="504797.SAMN05421678_113165"/>
<feature type="domain" description="Helicase C-terminal" evidence="12">
    <location>
        <begin position="302"/>
        <end position="451"/>
    </location>
</feature>
<dbReference type="PROSITE" id="PS51192">
    <property type="entry name" value="HELICASE_ATP_BIND_1"/>
    <property type="match status" value="1"/>
</dbReference>
<keyword evidence="16" id="KW-1185">Reference proteome</keyword>
<keyword evidence="5" id="KW-0067">ATP-binding</keyword>
<evidence type="ECO:0000313" key="16">
    <source>
        <dbReference type="Proteomes" id="UP000533017"/>
    </source>
</evidence>
<keyword evidence="2" id="KW-0547">Nucleotide-binding</keyword>
<feature type="compositionally biased region" description="Low complexity" evidence="10">
    <location>
        <begin position="1"/>
        <end position="14"/>
    </location>
</feature>
<evidence type="ECO:0000259" key="12">
    <source>
        <dbReference type="PROSITE" id="PS51194"/>
    </source>
</evidence>
<dbReference type="Pfam" id="PF00270">
    <property type="entry name" value="DEAD"/>
    <property type="match status" value="1"/>
</dbReference>
<dbReference type="GO" id="GO:0030894">
    <property type="term" value="C:replisome"/>
    <property type="evidence" value="ECO:0007669"/>
    <property type="project" value="TreeGrafter"/>
</dbReference>
<evidence type="ECO:0000256" key="6">
    <source>
        <dbReference type="ARBA" id="ARBA00023125"/>
    </source>
</evidence>
<keyword evidence="6" id="KW-0238">DNA-binding</keyword>
<dbReference type="InterPro" id="IPR029057">
    <property type="entry name" value="PRTase-like"/>
</dbReference>
<keyword evidence="4 14" id="KW-0347">Helicase</keyword>
<proteinExistence type="inferred from homology"/>
<keyword evidence="3 13" id="KW-0378">Hydrolase</keyword>
<dbReference type="PANTHER" id="PTHR13710:SF105">
    <property type="entry name" value="ATP-DEPENDENT DNA HELICASE Q1"/>
    <property type="match status" value="1"/>
</dbReference>
<evidence type="ECO:0000256" key="9">
    <source>
        <dbReference type="ARBA" id="ARBA00034808"/>
    </source>
</evidence>
<comment type="similarity">
    <text evidence="1">Belongs to the helicase family. RecQ subfamily.</text>
</comment>
<dbReference type="Proteomes" id="UP000533017">
    <property type="component" value="Unassembled WGS sequence"/>
</dbReference>
<dbReference type="NCBIfam" id="TIGR00614">
    <property type="entry name" value="recQ_fam"/>
    <property type="match status" value="1"/>
</dbReference>
<dbReference type="GO" id="GO:0003677">
    <property type="term" value="F:DNA binding"/>
    <property type="evidence" value="ECO:0007669"/>
    <property type="project" value="UniProtKB-KW"/>
</dbReference>
<dbReference type="SMART" id="SM00487">
    <property type="entry name" value="DEXDc"/>
    <property type="match status" value="1"/>
</dbReference>
<dbReference type="InterPro" id="IPR004589">
    <property type="entry name" value="DNA_helicase_ATP-dep_RecQ"/>
</dbReference>
<evidence type="ECO:0000313" key="15">
    <source>
        <dbReference type="Proteomes" id="UP000199052"/>
    </source>
</evidence>
<evidence type="ECO:0000313" key="13">
    <source>
        <dbReference type="EMBL" id="NYH87285.1"/>
    </source>
</evidence>
<dbReference type="AlphaFoldDB" id="A0A1I2Y1I5"/>
<evidence type="ECO:0000256" key="8">
    <source>
        <dbReference type="ARBA" id="ARBA00034617"/>
    </source>
</evidence>
<reference evidence="13 16" key="2">
    <citation type="submission" date="2020-07" db="EMBL/GenBank/DDBJ databases">
        <title>Sequencing the genomes of 1000 actinobacteria strains.</title>
        <authorList>
            <person name="Klenk H.-P."/>
        </authorList>
    </citation>
    <scope>NUCLEOTIDE SEQUENCE [LARGE SCALE GENOMIC DNA]</scope>
    <source>
        <strain evidence="13 16">DSM 45117</strain>
    </source>
</reference>
<evidence type="ECO:0000256" key="7">
    <source>
        <dbReference type="ARBA" id="ARBA00023235"/>
    </source>
</evidence>
<gene>
    <name evidence="13" type="ORF">FHR37_006136</name>
    <name evidence="14" type="ORF">SAMN05421678_113165</name>
</gene>
<dbReference type="GO" id="GO:0006310">
    <property type="term" value="P:DNA recombination"/>
    <property type="evidence" value="ECO:0007669"/>
    <property type="project" value="InterPro"/>
</dbReference>